<dbReference type="SUPFAM" id="SSF54236">
    <property type="entry name" value="Ubiquitin-like"/>
    <property type="match status" value="1"/>
</dbReference>
<reference evidence="4 5" key="1">
    <citation type="journal article" date="2024" name="G3 (Bethesda)">
        <title>Genome assembly of Hibiscus sabdariffa L. provides insights into metabolisms of medicinal natural products.</title>
        <authorList>
            <person name="Kim T."/>
        </authorList>
    </citation>
    <scope>NUCLEOTIDE SEQUENCE [LARGE SCALE GENOMIC DNA]</scope>
    <source>
        <strain evidence="4">TK-2024</strain>
        <tissue evidence="4">Old leaves</tissue>
    </source>
</reference>
<accession>A0ABR2NPV0</accession>
<dbReference type="Gene3D" id="3.40.30.10">
    <property type="entry name" value="Glutaredoxin"/>
    <property type="match status" value="1"/>
</dbReference>
<proteinExistence type="predicted"/>
<dbReference type="PANTHER" id="PTHR23322:SF71">
    <property type="entry name" value="UBIQUITIN-ASSOCIATED (UBA) PROTEIN-RELATED"/>
    <property type="match status" value="1"/>
</dbReference>
<feature type="region of interest" description="Disordered" evidence="2">
    <location>
        <begin position="304"/>
        <end position="346"/>
    </location>
</feature>
<dbReference type="InterPro" id="IPR049483">
    <property type="entry name" value="FAF1_2-like_UAS"/>
</dbReference>
<name>A0ABR2NPV0_9ROSI</name>
<dbReference type="PANTHER" id="PTHR23322">
    <property type="entry name" value="FAS-ASSOCIATED PROTEIN"/>
    <property type="match status" value="1"/>
</dbReference>
<evidence type="ECO:0000256" key="1">
    <source>
        <dbReference type="ARBA" id="ARBA00022786"/>
    </source>
</evidence>
<protein>
    <recommendedName>
        <fullName evidence="3">UBX domain-containing protein</fullName>
    </recommendedName>
</protein>
<keyword evidence="5" id="KW-1185">Reference proteome</keyword>
<organism evidence="4 5">
    <name type="scientific">Hibiscus sabdariffa</name>
    <name type="common">roselle</name>
    <dbReference type="NCBI Taxonomy" id="183260"/>
    <lineage>
        <taxon>Eukaryota</taxon>
        <taxon>Viridiplantae</taxon>
        <taxon>Streptophyta</taxon>
        <taxon>Embryophyta</taxon>
        <taxon>Tracheophyta</taxon>
        <taxon>Spermatophyta</taxon>
        <taxon>Magnoliopsida</taxon>
        <taxon>eudicotyledons</taxon>
        <taxon>Gunneridae</taxon>
        <taxon>Pentapetalae</taxon>
        <taxon>rosids</taxon>
        <taxon>malvids</taxon>
        <taxon>Malvales</taxon>
        <taxon>Malvaceae</taxon>
        <taxon>Malvoideae</taxon>
        <taxon>Hibiscus</taxon>
    </lineage>
</organism>
<dbReference type="Pfam" id="PF00789">
    <property type="entry name" value="UBX"/>
    <property type="match status" value="1"/>
</dbReference>
<keyword evidence="1" id="KW-0833">Ubl conjugation pathway</keyword>
<evidence type="ECO:0000259" key="3">
    <source>
        <dbReference type="PROSITE" id="PS50033"/>
    </source>
</evidence>
<dbReference type="InterPro" id="IPR050730">
    <property type="entry name" value="UBX_domain-protein"/>
</dbReference>
<dbReference type="EMBL" id="JBBPBN010000114">
    <property type="protein sequence ID" value="KAK8978191.1"/>
    <property type="molecule type" value="Genomic_DNA"/>
</dbReference>
<dbReference type="InterPro" id="IPR006577">
    <property type="entry name" value="UAS"/>
</dbReference>
<dbReference type="SMART" id="SM00594">
    <property type="entry name" value="UAS"/>
    <property type="match status" value="1"/>
</dbReference>
<evidence type="ECO:0000313" key="5">
    <source>
        <dbReference type="Proteomes" id="UP001396334"/>
    </source>
</evidence>
<feature type="domain" description="UBX" evidence="3">
    <location>
        <begin position="345"/>
        <end position="423"/>
    </location>
</feature>
<evidence type="ECO:0000256" key="2">
    <source>
        <dbReference type="SAM" id="MobiDB-lite"/>
    </source>
</evidence>
<dbReference type="Pfam" id="PF21021">
    <property type="entry name" value="FAF1"/>
    <property type="match status" value="1"/>
</dbReference>
<dbReference type="Proteomes" id="UP001396334">
    <property type="component" value="Unassembled WGS sequence"/>
</dbReference>
<feature type="compositionally biased region" description="Polar residues" evidence="2">
    <location>
        <begin position="318"/>
        <end position="345"/>
    </location>
</feature>
<dbReference type="PROSITE" id="PS50033">
    <property type="entry name" value="UBX"/>
    <property type="match status" value="1"/>
</dbReference>
<dbReference type="Gene3D" id="3.10.20.90">
    <property type="entry name" value="Phosphatidylinositol 3-kinase Catalytic Subunit, Chain A, domain 1"/>
    <property type="match status" value="1"/>
</dbReference>
<gene>
    <name evidence="4" type="ORF">V6N11_062984</name>
</gene>
<dbReference type="InterPro" id="IPR036249">
    <property type="entry name" value="Thioredoxin-like_sf"/>
</dbReference>
<comment type="caution">
    <text evidence="4">The sequence shown here is derived from an EMBL/GenBank/DDBJ whole genome shotgun (WGS) entry which is preliminary data.</text>
</comment>
<dbReference type="CDD" id="cd01767">
    <property type="entry name" value="UBX"/>
    <property type="match status" value="1"/>
</dbReference>
<dbReference type="SMART" id="SM00166">
    <property type="entry name" value="UBX"/>
    <property type="match status" value="1"/>
</dbReference>
<dbReference type="InterPro" id="IPR029071">
    <property type="entry name" value="Ubiquitin-like_domsf"/>
</dbReference>
<evidence type="ECO:0000313" key="4">
    <source>
        <dbReference type="EMBL" id="KAK8978191.1"/>
    </source>
</evidence>
<sequence length="426" mass="47888">MWDSPTQLRAELGAEPRDAAVEDLATCRARGLAELVDPTDQAICSNYEMSLQIRASVRKRGQPSCNGIFCRIVCLPRSIIGGFSRAIMGRRNQVQLQHQQLLHPAAVPEERAFLAGFEQRYGATHPFFYCCSFMQALKMAEDDHKLMFLYLHSPEHPFTPTFCSTTLCSELVVQFLDANFVSWGAVADRGEGLQMAATLQPTTFPFCAVIAPASVNNIAVLQQMEGPIDPAELVEILQRTIEEQGSAFGTSARGREQEHTSARINEDERIRARAEEEAKLRADRRLRDEQDAAYFAALRRDQEKEKLRNARAQKPVEASNQTNYEKQQGKPRQSLLQTKKTTAQGKDTHTQILIRFPSGATREQSFSSTDKILSVYRYIDSLELPGIGNYRLISSFPKRVYSVDQMGMSLKDAGLYPRASLFVELL</sequence>
<dbReference type="InterPro" id="IPR001012">
    <property type="entry name" value="UBX_dom"/>
</dbReference>
<dbReference type="SUPFAM" id="SSF52833">
    <property type="entry name" value="Thioredoxin-like"/>
    <property type="match status" value="1"/>
</dbReference>
<dbReference type="CDD" id="cd02958">
    <property type="entry name" value="UAS"/>
    <property type="match status" value="1"/>
</dbReference>